<dbReference type="InterPro" id="IPR024078">
    <property type="entry name" value="LmbE-like_dom_sf"/>
</dbReference>
<dbReference type="InterPro" id="IPR003737">
    <property type="entry name" value="GlcNAc_PI_deacetylase-related"/>
</dbReference>
<name>A0AAJ5F0X0_9DEIO</name>
<dbReference type="SUPFAM" id="SSF89372">
    <property type="entry name" value="Fucose-specific lectin"/>
    <property type="match status" value="2"/>
</dbReference>
<evidence type="ECO:0000256" key="2">
    <source>
        <dbReference type="SAM" id="SignalP"/>
    </source>
</evidence>
<dbReference type="InterPro" id="IPR058502">
    <property type="entry name" value="PLL-like_beta-prop"/>
</dbReference>
<dbReference type="PROSITE" id="PS51257">
    <property type="entry name" value="PROKAR_LIPOPROTEIN"/>
    <property type="match status" value="1"/>
</dbReference>
<protein>
    <recommendedName>
        <fullName evidence="3">PLL-like beta propeller domain-containing protein</fullName>
    </recommendedName>
</protein>
<keyword evidence="2" id="KW-0732">Signal</keyword>
<feature type="domain" description="PLL-like beta propeller" evidence="3">
    <location>
        <begin position="416"/>
        <end position="659"/>
    </location>
</feature>
<organism evidence="5 6">
    <name type="scientific">Deinococcus metallilatus</name>
    <dbReference type="NCBI Taxonomy" id="1211322"/>
    <lineage>
        <taxon>Bacteria</taxon>
        <taxon>Thermotogati</taxon>
        <taxon>Deinococcota</taxon>
        <taxon>Deinococci</taxon>
        <taxon>Deinococcales</taxon>
        <taxon>Deinococcaceae</taxon>
        <taxon>Deinococcus</taxon>
    </lineage>
</organism>
<dbReference type="SUPFAM" id="SSF102588">
    <property type="entry name" value="LmbE-like"/>
    <property type="match status" value="1"/>
</dbReference>
<dbReference type="PANTHER" id="PTHR12993">
    <property type="entry name" value="N-ACETYLGLUCOSAMINYL-PHOSPHATIDYLINOSITOL DE-N-ACETYLASE-RELATED"/>
    <property type="match status" value="1"/>
</dbReference>
<dbReference type="EMBL" id="VBRC01000015">
    <property type="protein sequence ID" value="TLK22803.1"/>
    <property type="molecule type" value="Genomic_DNA"/>
</dbReference>
<dbReference type="EMBL" id="JACHFV010000014">
    <property type="protein sequence ID" value="MBB5296809.1"/>
    <property type="molecule type" value="Genomic_DNA"/>
</dbReference>
<evidence type="ECO:0000313" key="4">
    <source>
        <dbReference type="EMBL" id="MBB5296809.1"/>
    </source>
</evidence>
<dbReference type="Pfam" id="PF02585">
    <property type="entry name" value="PIG-L"/>
    <property type="match status" value="1"/>
</dbReference>
<keyword evidence="7" id="KW-1185">Reference proteome</keyword>
<dbReference type="GO" id="GO:0000225">
    <property type="term" value="F:N-acetylglucosaminylphosphatidylinositol deacetylase activity"/>
    <property type="evidence" value="ECO:0007669"/>
    <property type="project" value="TreeGrafter"/>
</dbReference>
<feature type="region of interest" description="Disordered" evidence="1">
    <location>
        <begin position="23"/>
        <end position="42"/>
    </location>
</feature>
<evidence type="ECO:0000259" key="3">
    <source>
        <dbReference type="Pfam" id="PF26607"/>
    </source>
</evidence>
<dbReference type="Proteomes" id="UP000308000">
    <property type="component" value="Unassembled WGS sequence"/>
</dbReference>
<proteinExistence type="predicted"/>
<sequence>MSRLRLLAAPLAVALLLGSCNNPSSSVPADASKGTSTDSLAPYMPPDSTSNFEITSLPLIQSLSFAPDLCNDAQDVYVVAHEDDDLLFMNPDISNVVRQNHCVVTVFLTAGDNEYGTQQVGIDYQQYWRDRESGERAAYARMAGVANTWTEQIYTFAGKAIRTSVLQANPRVRLMFLRLRESNSSGVTMRKLWEGPDGQVGTALDNSNTFTRQEVLNVLNNVLTVSEAKYVHIQDTNPISYSGASDHADHTAAALFGQAADKTYTAPHVLIQHRDYNSNDEPNNLSSDQTADKVATFKTYAAFDPFICYPQTGTDCIAPGNFHYDWSMRQYFHIDPTQGGSVVRLPDGRLATFVVGDRSSSLRKTVQAAPGSSSWNAWDDLKGNFAALPTVASMADGRLAAFVRRNDGTVAVTTEVSSGGAWNNWVSLGGVVSSTPAAARQADGKLSVFVRGNDGQIYVKTQLTPNGSWGGWAGVWGPKFASNPAAMLDRFGCLVLFARGADGAIYTVAQTAPNGGWGSWKSLGGAFGNDAQPVPGRDQDGRLEVFVRGTDGKLYQRWQTFSGGWGGWGRLYDVQFTQSPVVASNTDGTLEVFVRSVSGSVMSIKQTSPNSAWQPWTDFGGSFTTVIGAVPDATGRLTAIARGTDDRLYQKVQGDVTWSAFLTP</sequence>
<dbReference type="Proteomes" id="UP000536909">
    <property type="component" value="Unassembled WGS sequence"/>
</dbReference>
<reference evidence="4 7" key="2">
    <citation type="submission" date="2020-08" db="EMBL/GenBank/DDBJ databases">
        <title>Genomic Encyclopedia of Type Strains, Phase IV (KMG-IV): sequencing the most valuable type-strain genomes for metagenomic binning, comparative biology and taxonomic classification.</title>
        <authorList>
            <person name="Goeker M."/>
        </authorList>
    </citation>
    <scope>NUCLEOTIDE SEQUENCE [LARGE SCALE GENOMIC DNA]</scope>
    <source>
        <strain evidence="4 7">DSM 105434</strain>
    </source>
</reference>
<dbReference type="AlphaFoldDB" id="A0AAJ5F0X0"/>
<dbReference type="Gene3D" id="2.120.10.70">
    <property type="entry name" value="Fucose-specific lectin"/>
    <property type="match status" value="2"/>
</dbReference>
<feature type="signal peptide" evidence="2">
    <location>
        <begin position="1"/>
        <end position="25"/>
    </location>
</feature>
<dbReference type="Pfam" id="PF26607">
    <property type="entry name" value="DUF8189"/>
    <property type="match status" value="1"/>
</dbReference>
<feature type="chain" id="PRO_5042517490" description="PLL-like beta propeller domain-containing protein" evidence="2">
    <location>
        <begin position="26"/>
        <end position="664"/>
    </location>
</feature>
<comment type="caution">
    <text evidence="5">The sequence shown here is derived from an EMBL/GenBank/DDBJ whole genome shotgun (WGS) entry which is preliminary data.</text>
</comment>
<accession>A0AAJ5F0X0</accession>
<dbReference type="PANTHER" id="PTHR12993:SF23">
    <property type="entry name" value="N-ACETYLGLUCOSAMINYLPHOSPHATIDYLINOSITOL DEACETYLASE"/>
    <property type="match status" value="1"/>
</dbReference>
<gene>
    <name evidence="5" type="ORF">FCS05_17275</name>
    <name evidence="4" type="ORF">HNQ10_003669</name>
</gene>
<evidence type="ECO:0000313" key="6">
    <source>
        <dbReference type="Proteomes" id="UP000308000"/>
    </source>
</evidence>
<evidence type="ECO:0000313" key="7">
    <source>
        <dbReference type="Proteomes" id="UP000536909"/>
    </source>
</evidence>
<evidence type="ECO:0000313" key="5">
    <source>
        <dbReference type="EMBL" id="TLK22803.1"/>
    </source>
</evidence>
<reference evidence="5 6" key="1">
    <citation type="submission" date="2019-04" db="EMBL/GenBank/DDBJ databases">
        <title>Deinococcus metalilatus MA1002 mutant No.5.</title>
        <authorList>
            <person name="Park W."/>
            <person name="Park C."/>
        </authorList>
    </citation>
    <scope>NUCLEOTIDE SEQUENCE [LARGE SCALE GENOMIC DNA]</scope>
    <source>
        <strain evidence="5 6">MA1002-m5</strain>
    </source>
</reference>
<dbReference type="RefSeq" id="WP_129119909.1">
    <property type="nucleotide sequence ID" value="NZ_BSUI01000003.1"/>
</dbReference>
<dbReference type="Gene3D" id="3.40.50.10320">
    <property type="entry name" value="LmbE-like"/>
    <property type="match status" value="1"/>
</dbReference>
<dbReference type="CDD" id="cd22954">
    <property type="entry name" value="PLL_lectin"/>
    <property type="match status" value="1"/>
</dbReference>
<evidence type="ECO:0000256" key="1">
    <source>
        <dbReference type="SAM" id="MobiDB-lite"/>
    </source>
</evidence>
<feature type="compositionally biased region" description="Polar residues" evidence="1">
    <location>
        <begin position="23"/>
        <end position="39"/>
    </location>
</feature>